<keyword evidence="2" id="KW-1185">Reference proteome</keyword>
<dbReference type="Pfam" id="PF07310">
    <property type="entry name" value="PAS_5"/>
    <property type="match status" value="1"/>
</dbReference>
<dbReference type="InterPro" id="IPR009922">
    <property type="entry name" value="DUF1457"/>
</dbReference>
<evidence type="ECO:0008006" key="3">
    <source>
        <dbReference type="Google" id="ProtNLM"/>
    </source>
</evidence>
<dbReference type="AlphaFoldDB" id="A7HWH0"/>
<reference evidence="1 2" key="1">
    <citation type="journal article" date="2011" name="Stand. Genomic Sci.">
        <title>Complete genome sequence of Parvibaculum lavamentivorans type strain (DS-1(T)).</title>
        <authorList>
            <person name="Schleheck D."/>
            <person name="Weiss M."/>
            <person name="Pitluck S."/>
            <person name="Bruce D."/>
            <person name="Land M.L."/>
            <person name="Han S."/>
            <person name="Saunders E."/>
            <person name="Tapia R."/>
            <person name="Detter C."/>
            <person name="Brettin T."/>
            <person name="Han J."/>
            <person name="Woyke T."/>
            <person name="Goodwin L."/>
            <person name="Pennacchio L."/>
            <person name="Nolan M."/>
            <person name="Cook A.M."/>
            <person name="Kjelleberg S."/>
            <person name="Thomas T."/>
        </authorList>
    </citation>
    <scope>NUCLEOTIDE SEQUENCE [LARGE SCALE GENOMIC DNA]</scope>
    <source>
        <strain evidence="2">DS-1 / DSM 13023 / NCIMB 13966</strain>
    </source>
</reference>
<gene>
    <name evidence="1" type="ordered locus">Plav_2645</name>
</gene>
<dbReference type="EMBL" id="CP000774">
    <property type="protein sequence ID" value="ABS64253.1"/>
    <property type="molecule type" value="Genomic_DNA"/>
</dbReference>
<dbReference type="HOGENOM" id="CLU_097079_0_0_5"/>
<organism evidence="1 2">
    <name type="scientific">Parvibaculum lavamentivorans (strain DS-1 / DSM 13023 / NCIMB 13966)</name>
    <dbReference type="NCBI Taxonomy" id="402881"/>
    <lineage>
        <taxon>Bacteria</taxon>
        <taxon>Pseudomonadati</taxon>
        <taxon>Pseudomonadota</taxon>
        <taxon>Alphaproteobacteria</taxon>
        <taxon>Hyphomicrobiales</taxon>
        <taxon>Parvibaculaceae</taxon>
        <taxon>Parvibaculum</taxon>
    </lineage>
</organism>
<dbReference type="eggNOG" id="COG5388">
    <property type="taxonomic scope" value="Bacteria"/>
</dbReference>
<accession>A7HWH0</accession>
<dbReference type="STRING" id="402881.Plav_2645"/>
<name>A7HWH0_PARL1</name>
<evidence type="ECO:0000313" key="2">
    <source>
        <dbReference type="Proteomes" id="UP000006377"/>
    </source>
</evidence>
<evidence type="ECO:0000313" key="1">
    <source>
        <dbReference type="EMBL" id="ABS64253.1"/>
    </source>
</evidence>
<dbReference type="Proteomes" id="UP000006377">
    <property type="component" value="Chromosome"/>
</dbReference>
<dbReference type="RefSeq" id="WP_012111565.1">
    <property type="nucleotide sequence ID" value="NC_009719.1"/>
</dbReference>
<dbReference type="KEGG" id="pla:Plav_2645"/>
<protein>
    <recommendedName>
        <fullName evidence="3">PAS domain-containing protein</fullName>
    </recommendedName>
</protein>
<sequence>MKHKTNQALFDYWNALRAGRPAPRRAEIEPGSIRRILPYVFILERKDRNDYRFRLAGTGLCSVYGMEFRGHNMLSMWQDDCVENLKEALDDVANNATISVVEYTAATNDKREATFEMILLPLAHEDGSISRVLGAAVPIDQFQWIGDRLLARQWIDRLRRLDPERMPKRKPTAETVARRIVAEKPPVAISSIASHAGRTPPLRSERSYLRLVKNVLSGDEGHG</sequence>
<proteinExistence type="predicted"/>